<keyword evidence="3" id="KW-0539">Nucleus</keyword>
<feature type="compositionally biased region" description="Basic and acidic residues" evidence="5">
    <location>
        <begin position="153"/>
        <end position="173"/>
    </location>
</feature>
<sequence length="1239" mass="138499">MVGKKSGKALLRDEGLERTDNNMELSSWPQIPPINQKNYYTDYLKRDDQYLAFRLQNEEARNRMTKTAKDRDRALAMAKANDLGIPEADADDGDTNMEDAEEATAETVGSKVIVIHVGSQNLRIGLASDALPKTVPMVIARKSTTSESEDREEPCPKRLKTDDGSELEPEKMFGSEFSSQYTTMSAELKTHMRQNKRRTLPNSKEMVINYNRRTVPETISEHNDPMRVEWTEIPDVAPEYIVGQAALRIPDESTPRYKLYWPMKYGWCNERDYKSKRLLFLDISLIIEDAIKNQLGITSKKDWLQYSCVFVIPDLYEKSYVTQILEMLMREFSFARVCFIQESLAATFGAGFTSACVVDIGAQKTSICCVEEGMCIENSRVNLKYGGSDVTEAFVKMMLYDHFPYADINLWRRYDFLLAEELKKNICTMNEASVSVQVFDFHLRIAGQDTRKYNFKAYDEVHLAPMGYFQPSIFDHSLKLNGRRKLISRSVDIYDGQPNDPTSAAQSELLTAIAPPITGQVNGDTLSSTLDVQSTPSRSQQVNALSRLQEAEATPQSSVAGSPAPDVTSTPQAGGAGTPAVGGQNQSTSQPRAPTVEERDDILPTFPLDSAILMSIAHAARSDERKMRDFLGGIMVVGGGSLINGFHSFLEERLQALRPGFAKEIMIGTPPRDLDPQVVVWKGASVFGKLSGTNDSWIGQLEYDRLGHRLMAYKCIMDPRTPMISPLCFDTQALETADSGSSNMSKTKDGSSSGGFHQEYIASLRYRNDLPPPDMPPKFLDIPHDGLERFLTPGFASNLARREEPNIDVDAEGGMPIDLVGIPGLHLGDESAIMAPENPDPIDPADLPLLMTLDQLKNPAPRNTNVSFLRRTQYISAGLRAPEGPKVTPVRSKSRQAEKAKSQDDPAYIKKYIQKGFDIAYPDSKHTGEDTPSQIKGHMPTKLEVDAWANPVHPDNPKLKPVGFYPLMPDLQGFPDPGGFVQFKFDKAPIQDVSGKRDRRIDTGILLPSAPEERVCEEHATKVALHKTNPKLYPDPGPIPWDYDLFLPEKKDSIKKVLASMQIYNPDRDNEELYTHEGSDNSKFHRFDRMRTFATSAQTLGGDNKQKDIAVTLFDPSEAKEDYLSSKQKAAYYYPILGKTRLKPERARTIAQAGLAPTRPKTKEDQVDQIQVVVRDPDEMEVYKRSLHRAAIDPKFAKTMPPPPEAANDEHESPEEGDKEAVSGDREQSVEEADRMSDE</sequence>
<evidence type="ECO:0000256" key="1">
    <source>
        <dbReference type="ARBA" id="ARBA00004123"/>
    </source>
</evidence>
<gene>
    <name evidence="6" type="ORF">BDV33DRAFT_194474</name>
</gene>
<dbReference type="Pfam" id="PF00022">
    <property type="entry name" value="Actin"/>
    <property type="match status" value="2"/>
</dbReference>
<dbReference type="PANTHER" id="PTHR23188">
    <property type="entry name" value="RNA POLYMERASE II-ASSOCIATED FACTOR 1 HOMOLOG"/>
    <property type="match status" value="1"/>
</dbReference>
<evidence type="ECO:0000256" key="2">
    <source>
        <dbReference type="ARBA" id="ARBA00007560"/>
    </source>
</evidence>
<evidence type="ECO:0000256" key="3">
    <source>
        <dbReference type="ARBA" id="ARBA00023242"/>
    </source>
</evidence>
<dbReference type="SMART" id="SM00268">
    <property type="entry name" value="ACTIN"/>
    <property type="match status" value="1"/>
</dbReference>
<dbReference type="InterPro" id="IPR043129">
    <property type="entry name" value="ATPase_NBD"/>
</dbReference>
<dbReference type="GO" id="GO:0000993">
    <property type="term" value="F:RNA polymerase II complex binding"/>
    <property type="evidence" value="ECO:0007669"/>
    <property type="project" value="TreeGrafter"/>
</dbReference>
<dbReference type="AlphaFoldDB" id="A0A5N6EFA0"/>
<organism evidence="6 7">
    <name type="scientific">Aspergillus novoparasiticus</name>
    <dbReference type="NCBI Taxonomy" id="986946"/>
    <lineage>
        <taxon>Eukaryota</taxon>
        <taxon>Fungi</taxon>
        <taxon>Dikarya</taxon>
        <taxon>Ascomycota</taxon>
        <taxon>Pezizomycotina</taxon>
        <taxon>Eurotiomycetes</taxon>
        <taxon>Eurotiomycetidae</taxon>
        <taxon>Eurotiales</taxon>
        <taxon>Aspergillaceae</taxon>
        <taxon>Aspergillus</taxon>
        <taxon>Aspergillus subgen. Circumdati</taxon>
    </lineage>
</organism>
<comment type="similarity">
    <text evidence="4">Belongs to the actin family.</text>
</comment>
<dbReference type="InterPro" id="IPR004000">
    <property type="entry name" value="Actin"/>
</dbReference>
<evidence type="ECO:0000313" key="6">
    <source>
        <dbReference type="EMBL" id="KAB8216296.1"/>
    </source>
</evidence>
<feature type="region of interest" description="Disordered" evidence="5">
    <location>
        <begin position="141"/>
        <end position="178"/>
    </location>
</feature>
<dbReference type="EMBL" id="ML733483">
    <property type="protein sequence ID" value="KAB8216296.1"/>
    <property type="molecule type" value="Genomic_DNA"/>
</dbReference>
<feature type="compositionally biased region" description="Basic and acidic residues" evidence="5">
    <location>
        <begin position="895"/>
        <end position="905"/>
    </location>
</feature>
<keyword evidence="7" id="KW-1185">Reference proteome</keyword>
<dbReference type="Proteomes" id="UP000326799">
    <property type="component" value="Unassembled WGS sequence"/>
</dbReference>
<dbReference type="Gene3D" id="3.30.420.580">
    <property type="match status" value="1"/>
</dbReference>
<dbReference type="Gene3D" id="3.90.640.10">
    <property type="entry name" value="Actin, Chain A, domain 4"/>
    <property type="match status" value="1"/>
</dbReference>
<dbReference type="CDD" id="cd10206">
    <property type="entry name" value="ASKHA_NBD_Arp8-like"/>
    <property type="match status" value="1"/>
</dbReference>
<feature type="region of interest" description="Disordered" evidence="5">
    <location>
        <begin position="881"/>
        <end position="905"/>
    </location>
</feature>
<feature type="region of interest" description="Disordered" evidence="5">
    <location>
        <begin position="1190"/>
        <end position="1239"/>
    </location>
</feature>
<dbReference type="GO" id="GO:0016593">
    <property type="term" value="C:Cdc73/Paf1 complex"/>
    <property type="evidence" value="ECO:0007669"/>
    <property type="project" value="InterPro"/>
</dbReference>
<proteinExistence type="inferred from homology"/>
<dbReference type="FunFam" id="3.30.420.40:FF:000232">
    <property type="entry name" value="Actin-related protein 8"/>
    <property type="match status" value="1"/>
</dbReference>
<accession>A0A5N6EFA0</accession>
<dbReference type="Gene3D" id="3.30.420.40">
    <property type="match status" value="2"/>
</dbReference>
<evidence type="ECO:0000256" key="5">
    <source>
        <dbReference type="SAM" id="MobiDB-lite"/>
    </source>
</evidence>
<comment type="similarity">
    <text evidence="2">Belongs to the PAF1 family.</text>
</comment>
<dbReference type="FunFam" id="3.30.420.40:FF:000201">
    <property type="entry name" value="Actin-related protein 8"/>
    <property type="match status" value="1"/>
</dbReference>
<feature type="compositionally biased region" description="Polar residues" evidence="5">
    <location>
        <begin position="522"/>
        <end position="546"/>
    </location>
</feature>
<dbReference type="FunFam" id="3.90.640.10:FF:000045">
    <property type="entry name" value="Actin-related protein 8"/>
    <property type="match status" value="1"/>
</dbReference>
<dbReference type="GO" id="GO:0006368">
    <property type="term" value="P:transcription elongation by RNA polymerase II"/>
    <property type="evidence" value="ECO:0007669"/>
    <property type="project" value="InterPro"/>
</dbReference>
<feature type="compositionally biased region" description="Polar residues" evidence="5">
    <location>
        <begin position="583"/>
        <end position="592"/>
    </location>
</feature>
<dbReference type="PANTHER" id="PTHR23188:SF12">
    <property type="entry name" value="RNA POLYMERASE II-ASSOCIATED FACTOR 1 HOMOLOG"/>
    <property type="match status" value="1"/>
</dbReference>
<evidence type="ECO:0000256" key="4">
    <source>
        <dbReference type="RuleBase" id="RU000487"/>
    </source>
</evidence>
<reference evidence="6 7" key="1">
    <citation type="submission" date="2019-04" db="EMBL/GenBank/DDBJ databases">
        <title>Fungal friends and foes A comparative genomics study of 23 Aspergillus species from section Flavi.</title>
        <authorList>
            <consortium name="DOE Joint Genome Institute"/>
            <person name="Kjaerbolling I."/>
            <person name="Vesth T.C."/>
            <person name="Frisvad J.C."/>
            <person name="Nybo J.L."/>
            <person name="Theobald S."/>
            <person name="Kildgaard S."/>
            <person name="Petersen T.I."/>
            <person name="Kuo A."/>
            <person name="Sato A."/>
            <person name="Lyhne E.K."/>
            <person name="Kogle M.E."/>
            <person name="Wiebenga A."/>
            <person name="Kun R.S."/>
            <person name="Lubbers R.J."/>
            <person name="Makela M.R."/>
            <person name="Barry K."/>
            <person name="Chovatia M."/>
            <person name="Clum A."/>
            <person name="Daum C."/>
            <person name="Haridas S."/>
            <person name="He G."/>
            <person name="LaButti K."/>
            <person name="Lipzen A."/>
            <person name="Mondo S."/>
            <person name="Pangilinan J."/>
            <person name="Riley R."/>
            <person name="Salamov A."/>
            <person name="Simmons B.A."/>
            <person name="Magnuson J.K."/>
            <person name="Henrissat B."/>
            <person name="Mortensen U.H."/>
            <person name="Larsen T.O."/>
            <person name="De vries R.P."/>
            <person name="Grigoriev I.V."/>
            <person name="Machida M."/>
            <person name="Baker S.E."/>
            <person name="Andersen M.R."/>
        </authorList>
    </citation>
    <scope>NUCLEOTIDE SEQUENCE [LARGE SCALE GENOMIC DNA]</scope>
    <source>
        <strain evidence="6 7">CBS 126849</strain>
    </source>
</reference>
<feature type="compositionally biased region" description="Basic and acidic residues" evidence="5">
    <location>
        <begin position="1208"/>
        <end position="1239"/>
    </location>
</feature>
<name>A0A5N6EFA0_9EURO</name>
<feature type="region of interest" description="Disordered" evidence="5">
    <location>
        <begin position="522"/>
        <end position="596"/>
    </location>
</feature>
<dbReference type="InterPro" id="IPR007133">
    <property type="entry name" value="RNA_pol_II-assoc_Paf1"/>
</dbReference>
<dbReference type="SUPFAM" id="SSF53067">
    <property type="entry name" value="Actin-like ATPase domain"/>
    <property type="match status" value="2"/>
</dbReference>
<comment type="subcellular location">
    <subcellularLocation>
        <location evidence="1">Nucleus</location>
    </subcellularLocation>
</comment>
<evidence type="ECO:0000313" key="7">
    <source>
        <dbReference type="Proteomes" id="UP000326799"/>
    </source>
</evidence>
<dbReference type="Pfam" id="PF03985">
    <property type="entry name" value="Paf1"/>
    <property type="match status" value="1"/>
</dbReference>
<dbReference type="GO" id="GO:0003682">
    <property type="term" value="F:chromatin binding"/>
    <property type="evidence" value="ECO:0007669"/>
    <property type="project" value="TreeGrafter"/>
</dbReference>
<protein>
    <submittedName>
        <fullName evidence="6">Uncharacterized protein</fullName>
    </submittedName>
</protein>